<feature type="compositionally biased region" description="Polar residues" evidence="1">
    <location>
        <begin position="26"/>
        <end position="58"/>
    </location>
</feature>
<comment type="caution">
    <text evidence="2">The sequence shown here is derived from an EMBL/GenBank/DDBJ whole genome shotgun (WGS) entry which is preliminary data.</text>
</comment>
<gene>
    <name evidence="2" type="ORF">PDIGIT_LOCUS13296</name>
</gene>
<keyword evidence="3" id="KW-1185">Reference proteome</keyword>
<evidence type="ECO:0000256" key="1">
    <source>
        <dbReference type="SAM" id="MobiDB-lite"/>
    </source>
</evidence>
<accession>A0A9W4UQ86</accession>
<dbReference type="EMBL" id="CAOQHR010000010">
    <property type="protein sequence ID" value="CAI6340125.1"/>
    <property type="molecule type" value="Genomic_DNA"/>
</dbReference>
<dbReference type="Proteomes" id="UP001152607">
    <property type="component" value="Unassembled WGS sequence"/>
</dbReference>
<organism evidence="2 3">
    <name type="scientific">Periconia digitata</name>
    <dbReference type="NCBI Taxonomy" id="1303443"/>
    <lineage>
        <taxon>Eukaryota</taxon>
        <taxon>Fungi</taxon>
        <taxon>Dikarya</taxon>
        <taxon>Ascomycota</taxon>
        <taxon>Pezizomycotina</taxon>
        <taxon>Dothideomycetes</taxon>
        <taxon>Pleosporomycetidae</taxon>
        <taxon>Pleosporales</taxon>
        <taxon>Massarineae</taxon>
        <taxon>Periconiaceae</taxon>
        <taxon>Periconia</taxon>
    </lineage>
</organism>
<name>A0A9W4UQ86_9PLEO</name>
<feature type="compositionally biased region" description="Basic residues" evidence="1">
    <location>
        <begin position="66"/>
        <end position="75"/>
    </location>
</feature>
<proteinExistence type="predicted"/>
<feature type="region of interest" description="Disordered" evidence="1">
    <location>
        <begin position="1"/>
        <end position="138"/>
    </location>
</feature>
<feature type="compositionally biased region" description="Basic and acidic residues" evidence="1">
    <location>
        <begin position="114"/>
        <end position="129"/>
    </location>
</feature>
<feature type="compositionally biased region" description="Low complexity" evidence="1">
    <location>
        <begin position="1"/>
        <end position="25"/>
    </location>
</feature>
<evidence type="ECO:0000313" key="3">
    <source>
        <dbReference type="Proteomes" id="UP001152607"/>
    </source>
</evidence>
<sequence>MAHAIHTTCSIASSSSSTSHHSTIANEVSPSSSPETHSTKSLLPNSSSTPTNLTYSQNKKPEPKPKSKTKKKTGKPLHILKSLPRKLLEPLKSIFSHPPPSTSPKSQAKPRAKATTDPKTAEEQQEGNKSESGAVIRTYPSTKVRCMRLSDRDSEGRETVRRGTMRWSGAWEGEEWGKGRAGFLMGLEGKGGRGSESK</sequence>
<evidence type="ECO:0000313" key="2">
    <source>
        <dbReference type="EMBL" id="CAI6340125.1"/>
    </source>
</evidence>
<protein>
    <submittedName>
        <fullName evidence="2">Uncharacterized protein</fullName>
    </submittedName>
</protein>
<reference evidence="2" key="1">
    <citation type="submission" date="2023-01" db="EMBL/GenBank/DDBJ databases">
        <authorList>
            <person name="Van Ghelder C."/>
            <person name="Rancurel C."/>
        </authorList>
    </citation>
    <scope>NUCLEOTIDE SEQUENCE</scope>
    <source>
        <strain evidence="2">CNCM I-4278</strain>
    </source>
</reference>
<dbReference type="AlphaFoldDB" id="A0A9W4UQ86"/>